<dbReference type="CDD" id="cd12151">
    <property type="entry name" value="F1-ATPase_gamma"/>
    <property type="match status" value="1"/>
</dbReference>
<organism evidence="11 12">
    <name type="scientific">Peptococcus niger</name>
    <dbReference type="NCBI Taxonomy" id="2741"/>
    <lineage>
        <taxon>Bacteria</taxon>
        <taxon>Bacillati</taxon>
        <taxon>Bacillota</taxon>
        <taxon>Clostridia</taxon>
        <taxon>Eubacteriales</taxon>
        <taxon>Peptococcaceae</taxon>
        <taxon>Peptococcus</taxon>
    </lineage>
</organism>
<dbReference type="GO" id="GO:0045259">
    <property type="term" value="C:proton-transporting ATP synthase complex"/>
    <property type="evidence" value="ECO:0007669"/>
    <property type="project" value="UniProtKB-KW"/>
</dbReference>
<dbReference type="NCBIfam" id="TIGR01146">
    <property type="entry name" value="ATPsyn_F1gamma"/>
    <property type="match status" value="1"/>
</dbReference>
<evidence type="ECO:0000256" key="6">
    <source>
        <dbReference type="ARBA" id="ARBA00023065"/>
    </source>
</evidence>
<keyword evidence="7 10" id="KW-0472">Membrane</keyword>
<keyword evidence="4 10" id="KW-0813">Transport</keyword>
<dbReference type="Pfam" id="PF00231">
    <property type="entry name" value="ATP-synt"/>
    <property type="match status" value="1"/>
</dbReference>
<evidence type="ECO:0000256" key="4">
    <source>
        <dbReference type="ARBA" id="ARBA00022448"/>
    </source>
</evidence>
<dbReference type="GO" id="GO:0042777">
    <property type="term" value="P:proton motive force-driven plasma membrane ATP synthesis"/>
    <property type="evidence" value="ECO:0007669"/>
    <property type="project" value="UniProtKB-UniRule"/>
</dbReference>
<keyword evidence="6 10" id="KW-0406">Ion transport</keyword>
<keyword evidence="12" id="KW-1185">Reference proteome</keyword>
<evidence type="ECO:0000256" key="9">
    <source>
        <dbReference type="ARBA" id="ARBA00023310"/>
    </source>
</evidence>
<keyword evidence="5 10" id="KW-0375">Hydrogen ion transport</keyword>
<keyword evidence="8 10" id="KW-0139">CF(1)</keyword>
<dbReference type="Proteomes" id="UP000198995">
    <property type="component" value="Unassembled WGS sequence"/>
</dbReference>
<evidence type="ECO:0000256" key="1">
    <source>
        <dbReference type="ARBA" id="ARBA00003456"/>
    </source>
</evidence>
<dbReference type="HAMAP" id="MF_00815">
    <property type="entry name" value="ATP_synth_gamma_bact"/>
    <property type="match status" value="1"/>
</dbReference>
<evidence type="ECO:0000256" key="5">
    <source>
        <dbReference type="ARBA" id="ARBA00022781"/>
    </source>
</evidence>
<name>A0A1G6UPC5_PEPNI</name>
<evidence type="ECO:0000256" key="3">
    <source>
        <dbReference type="ARBA" id="ARBA00007681"/>
    </source>
</evidence>
<evidence type="ECO:0000313" key="11">
    <source>
        <dbReference type="EMBL" id="SDD43149.1"/>
    </source>
</evidence>
<dbReference type="Gene3D" id="1.10.287.80">
    <property type="entry name" value="ATP synthase, gamma subunit, helix hairpin domain"/>
    <property type="match status" value="1"/>
</dbReference>
<dbReference type="GO" id="GO:0046933">
    <property type="term" value="F:proton-transporting ATP synthase activity, rotational mechanism"/>
    <property type="evidence" value="ECO:0007669"/>
    <property type="project" value="UniProtKB-UniRule"/>
</dbReference>
<evidence type="ECO:0000313" key="12">
    <source>
        <dbReference type="Proteomes" id="UP000198995"/>
    </source>
</evidence>
<gene>
    <name evidence="10" type="primary">atpG</name>
    <name evidence="11" type="ORF">SAMN04489866_103111</name>
</gene>
<dbReference type="GO" id="GO:0005524">
    <property type="term" value="F:ATP binding"/>
    <property type="evidence" value="ECO:0007669"/>
    <property type="project" value="UniProtKB-UniRule"/>
</dbReference>
<comment type="subcellular location">
    <subcellularLocation>
        <location evidence="10">Cell membrane</location>
        <topology evidence="10">Peripheral membrane protein</topology>
    </subcellularLocation>
    <subcellularLocation>
        <location evidence="2">Membrane</location>
        <topology evidence="2">Peripheral membrane protein</topology>
    </subcellularLocation>
</comment>
<dbReference type="InterPro" id="IPR035968">
    <property type="entry name" value="ATP_synth_F1_ATPase_gsu"/>
</dbReference>
<sequence length="292" mass="31940">MAKTREIKRRMQSVTNTRQITSAMKMVSASKLRRAQGFVGAGEQYRDKLKQVIGEVAHVGGMSFDSLLLKARPVKRAGFMVFASNKGLAGGYNSSLLNFALAEVQKVEAEGIDIGIMAVGRKAADFFKKRGYQVDLAALDTVDIPEMSDSEALARYITSAYTSEQYDQVTVIYQKFKSAMSQTPVAVPILPFQTKEVEEDEESKTFHDDYIFEPNAAEILEALLPLYLSNQLYAALVDAKVGEHGARMTAMTAATDNATDLLATLEISFNRARQTAITNEITEIVAGADALG</sequence>
<comment type="similarity">
    <text evidence="3 10">Belongs to the ATPase gamma chain family.</text>
</comment>
<dbReference type="GO" id="GO:0005886">
    <property type="term" value="C:plasma membrane"/>
    <property type="evidence" value="ECO:0007669"/>
    <property type="project" value="UniProtKB-SubCell"/>
</dbReference>
<dbReference type="PANTHER" id="PTHR11693:SF22">
    <property type="entry name" value="ATP SYNTHASE SUBUNIT GAMMA, MITOCHONDRIAL"/>
    <property type="match status" value="1"/>
</dbReference>
<dbReference type="PROSITE" id="PS00153">
    <property type="entry name" value="ATPASE_GAMMA"/>
    <property type="match status" value="1"/>
</dbReference>
<dbReference type="InterPro" id="IPR023632">
    <property type="entry name" value="ATP_synth_F1_gsu_CS"/>
</dbReference>
<dbReference type="OrthoDB" id="9812769at2"/>
<reference evidence="11 12" key="1">
    <citation type="submission" date="2016-10" db="EMBL/GenBank/DDBJ databases">
        <authorList>
            <person name="de Groot N.N."/>
        </authorList>
    </citation>
    <scope>NUCLEOTIDE SEQUENCE [LARGE SCALE GENOMIC DNA]</scope>
    <source>
        <strain evidence="11 12">DSM 20475</strain>
    </source>
</reference>
<accession>A0A1G6UPC5</accession>
<keyword evidence="10" id="KW-1003">Cell membrane</keyword>
<comment type="function">
    <text evidence="1 10">Produces ATP from ADP in the presence of a proton gradient across the membrane. The gamma chain is believed to be important in regulating ATPase activity and the flow of protons through the CF(0) complex.</text>
</comment>
<protein>
    <recommendedName>
        <fullName evidence="10">ATP synthase gamma chain</fullName>
    </recommendedName>
    <alternativeName>
        <fullName evidence="10">ATP synthase F1 sector gamma subunit</fullName>
    </alternativeName>
    <alternativeName>
        <fullName evidence="10">F-ATPase gamma subunit</fullName>
    </alternativeName>
</protein>
<evidence type="ECO:0000256" key="2">
    <source>
        <dbReference type="ARBA" id="ARBA00004170"/>
    </source>
</evidence>
<evidence type="ECO:0000256" key="7">
    <source>
        <dbReference type="ARBA" id="ARBA00023136"/>
    </source>
</evidence>
<dbReference type="PRINTS" id="PR00126">
    <property type="entry name" value="ATPASEGAMMA"/>
</dbReference>
<evidence type="ECO:0000256" key="10">
    <source>
        <dbReference type="HAMAP-Rule" id="MF_00815"/>
    </source>
</evidence>
<comment type="subunit">
    <text evidence="10">F-type ATPases have 2 components, CF(1) - the catalytic core - and CF(0) - the membrane proton channel. CF(1) has five subunits: alpha(3), beta(3), gamma(1), delta(1), epsilon(1). CF(0) has three main subunits: a, b and c.</text>
</comment>
<dbReference type="AlphaFoldDB" id="A0A1G6UPC5"/>
<keyword evidence="9 10" id="KW-0066">ATP synthesis</keyword>
<dbReference type="InterPro" id="IPR000131">
    <property type="entry name" value="ATP_synth_F1_gsu"/>
</dbReference>
<dbReference type="PANTHER" id="PTHR11693">
    <property type="entry name" value="ATP SYNTHASE GAMMA CHAIN"/>
    <property type="match status" value="1"/>
</dbReference>
<evidence type="ECO:0000256" key="8">
    <source>
        <dbReference type="ARBA" id="ARBA00023196"/>
    </source>
</evidence>
<dbReference type="RefSeq" id="WP_091791373.1">
    <property type="nucleotide sequence ID" value="NZ_FNAF01000003.1"/>
</dbReference>
<proteinExistence type="inferred from homology"/>
<dbReference type="STRING" id="2741.SAMN04489866_103111"/>
<dbReference type="EMBL" id="FNAF01000003">
    <property type="protein sequence ID" value="SDD43149.1"/>
    <property type="molecule type" value="Genomic_DNA"/>
</dbReference>
<dbReference type="SUPFAM" id="SSF52943">
    <property type="entry name" value="ATP synthase (F1-ATPase), gamma subunit"/>
    <property type="match status" value="1"/>
</dbReference>
<dbReference type="Gene3D" id="3.40.1380.10">
    <property type="match status" value="1"/>
</dbReference>